<protein>
    <submittedName>
        <fullName evidence="3">Tetratricopeptide repeat protein</fullName>
    </submittedName>
</protein>
<dbReference type="SUPFAM" id="SSF48452">
    <property type="entry name" value="TPR-like"/>
    <property type="match status" value="1"/>
</dbReference>
<dbReference type="InterPro" id="IPR011990">
    <property type="entry name" value="TPR-like_helical_dom_sf"/>
</dbReference>
<gene>
    <name evidence="3" type="ORF">PX52LOC_01915</name>
</gene>
<dbReference type="SMART" id="SM00028">
    <property type="entry name" value="TPR"/>
    <property type="match status" value="6"/>
</dbReference>
<dbReference type="Pfam" id="PF13176">
    <property type="entry name" value="TPR_7"/>
    <property type="match status" value="1"/>
</dbReference>
<dbReference type="Pfam" id="PF00211">
    <property type="entry name" value="Guanylate_cyc"/>
    <property type="match status" value="1"/>
</dbReference>
<dbReference type="SMART" id="SM00382">
    <property type="entry name" value="AAA"/>
    <property type="match status" value="1"/>
</dbReference>
<name>A0A5C1A8D9_9BACT</name>
<dbReference type="Proteomes" id="UP000324974">
    <property type="component" value="Chromosome"/>
</dbReference>
<dbReference type="OrthoDB" id="177316at2"/>
<dbReference type="SUPFAM" id="SSF55073">
    <property type="entry name" value="Nucleotide cyclase"/>
    <property type="match status" value="1"/>
</dbReference>
<dbReference type="GO" id="GO:0004016">
    <property type="term" value="F:adenylate cyclase activity"/>
    <property type="evidence" value="ECO:0007669"/>
    <property type="project" value="UniProtKB-ARBA"/>
</dbReference>
<dbReference type="GO" id="GO:0035556">
    <property type="term" value="P:intracellular signal transduction"/>
    <property type="evidence" value="ECO:0007669"/>
    <property type="project" value="InterPro"/>
</dbReference>
<keyword evidence="1" id="KW-0802">TPR repeat</keyword>
<keyword evidence="4" id="KW-1185">Reference proteome</keyword>
<organism evidence="3 4">
    <name type="scientific">Limnoglobus roseus</name>
    <dbReference type="NCBI Taxonomy" id="2598579"/>
    <lineage>
        <taxon>Bacteria</taxon>
        <taxon>Pseudomonadati</taxon>
        <taxon>Planctomycetota</taxon>
        <taxon>Planctomycetia</taxon>
        <taxon>Gemmatales</taxon>
        <taxon>Gemmataceae</taxon>
        <taxon>Limnoglobus</taxon>
    </lineage>
</organism>
<evidence type="ECO:0000256" key="1">
    <source>
        <dbReference type="PROSITE-ProRule" id="PRU00339"/>
    </source>
</evidence>
<dbReference type="InterPro" id="IPR029787">
    <property type="entry name" value="Nucleotide_cyclase"/>
</dbReference>
<evidence type="ECO:0000259" key="2">
    <source>
        <dbReference type="SMART" id="SM00382"/>
    </source>
</evidence>
<dbReference type="PROSITE" id="PS50005">
    <property type="entry name" value="TPR"/>
    <property type="match status" value="1"/>
</dbReference>
<dbReference type="InterPro" id="IPR003593">
    <property type="entry name" value="AAA+_ATPase"/>
</dbReference>
<dbReference type="PANTHER" id="PTHR47691:SF3">
    <property type="entry name" value="HTH-TYPE TRANSCRIPTIONAL REGULATOR RV0890C-RELATED"/>
    <property type="match status" value="1"/>
</dbReference>
<feature type="repeat" description="TPR" evidence="1">
    <location>
        <begin position="550"/>
        <end position="583"/>
    </location>
</feature>
<dbReference type="KEGG" id="lrs:PX52LOC_01915"/>
<dbReference type="Gene3D" id="3.30.70.1230">
    <property type="entry name" value="Nucleotide cyclase"/>
    <property type="match status" value="1"/>
</dbReference>
<evidence type="ECO:0000313" key="3">
    <source>
        <dbReference type="EMBL" id="QEL15010.1"/>
    </source>
</evidence>
<dbReference type="Pfam" id="PF13424">
    <property type="entry name" value="TPR_12"/>
    <property type="match status" value="1"/>
</dbReference>
<dbReference type="PANTHER" id="PTHR47691">
    <property type="entry name" value="REGULATOR-RELATED"/>
    <property type="match status" value="1"/>
</dbReference>
<sequence length="805" mass="87774">MDAAHFAVGVQKSHLDEPIVTPLGRVQVRVGLHTGEPLADADGSGRLVGQEVDYGARLTALAEGDQILLSNATSALLEQAMLDKAHSHAHGHRDLKGIGRVPIFELLFEGKTPQPLRESAASPHNLPPRPPRVTGRDELLLELRERLHAGGVTVLMGEGGMGKTTLVLAAAHDTHQAGDAPGGVCWINCETKPDLAECLRQAAEVFFGERAETEPLAALIPRVSAHLLGRRPILILDNFETVAADVELRRWLSTVRPPARVVVTTREVPAGLAGRVVPVHELARDDAVRLFQTRVAEAGVADALDECLVHQLCAAVGDHPLSVDLLAACAARTPVQRLYDQLQKGLTVLDARNDPNRPDRHQSARAGVTGSVAELSPAAAQLLWTVSVLPTGFGPDVLAAVTRADEFDDAAEELVAVSLWRFRGQLYTLHPLIRQYAYEQLRAKGGAAAAELQAARGMAACLAAQEANVRPGPRFSERSRLYLTWCADQLPNIVAAAEFAERHDDWVLIPQLAQGMEFFWNTRGHWPVAATLGEKSLEAARRLVDPTLEAFGHDYLGFVYRHVGRDEEAVRSFQRALAVYDAHPTAAAQRPLTHARLGKELTVLARYDEANQYIRRAVEGYRAAGDRNGEATALVYLGQNTKFQKDWSAAIALFHESIALARELGNLPLEREIRYQLGDTLIQLGRYDEAGPHLEASAEQARTLGNEDAEGKAVSGLGTIALRRGQFGLAREYLQRAISIHRRTGFRNREGRALRRMAELELAAGDRPAALELARQSVAVLREVEAPEARAKSEAFLRELLAGQP</sequence>
<feature type="domain" description="AAA+ ATPase" evidence="2">
    <location>
        <begin position="149"/>
        <end position="284"/>
    </location>
</feature>
<dbReference type="InterPro" id="IPR019734">
    <property type="entry name" value="TPR_rpt"/>
</dbReference>
<dbReference type="InterPro" id="IPR001054">
    <property type="entry name" value="A/G_cyclase"/>
</dbReference>
<evidence type="ECO:0000313" key="4">
    <source>
        <dbReference type="Proteomes" id="UP000324974"/>
    </source>
</evidence>
<dbReference type="GO" id="GO:0043531">
    <property type="term" value="F:ADP binding"/>
    <property type="evidence" value="ECO:0007669"/>
    <property type="project" value="InterPro"/>
</dbReference>
<dbReference type="AlphaFoldDB" id="A0A5C1A8D9"/>
<reference evidence="4" key="1">
    <citation type="submission" date="2019-08" db="EMBL/GenBank/DDBJ databases">
        <title>Limnoglobus roseus gen. nov., sp. nov., a novel freshwater planctomycete with a giant genome from the family Gemmataceae.</title>
        <authorList>
            <person name="Kulichevskaya I.S."/>
            <person name="Naumoff D.G."/>
            <person name="Miroshnikov K."/>
            <person name="Ivanova A."/>
            <person name="Philippov D.A."/>
            <person name="Hakobyan A."/>
            <person name="Rijpstra I.C."/>
            <person name="Sinninghe Damste J.S."/>
            <person name="Liesack W."/>
            <person name="Dedysh S.N."/>
        </authorList>
    </citation>
    <scope>NUCLEOTIDE SEQUENCE [LARGE SCALE GENOMIC DNA]</scope>
    <source>
        <strain evidence="4">PX52</strain>
    </source>
</reference>
<proteinExistence type="predicted"/>
<dbReference type="Pfam" id="PF13481">
    <property type="entry name" value="AAA_25"/>
    <property type="match status" value="1"/>
</dbReference>
<dbReference type="SUPFAM" id="SSF52540">
    <property type="entry name" value="P-loop containing nucleoside triphosphate hydrolases"/>
    <property type="match status" value="1"/>
</dbReference>
<dbReference type="EMBL" id="CP042425">
    <property type="protein sequence ID" value="QEL15010.1"/>
    <property type="molecule type" value="Genomic_DNA"/>
</dbReference>
<accession>A0A5C1A8D9</accession>
<dbReference type="Gene3D" id="1.25.40.10">
    <property type="entry name" value="Tetratricopeptide repeat domain"/>
    <property type="match status" value="1"/>
</dbReference>
<dbReference type="InterPro" id="IPR027417">
    <property type="entry name" value="P-loop_NTPase"/>
</dbReference>
<dbReference type="GO" id="GO:0009190">
    <property type="term" value="P:cyclic nucleotide biosynthetic process"/>
    <property type="evidence" value="ECO:0007669"/>
    <property type="project" value="InterPro"/>
</dbReference>
<dbReference type="Gene3D" id="3.40.50.300">
    <property type="entry name" value="P-loop containing nucleotide triphosphate hydrolases"/>
    <property type="match status" value="1"/>
</dbReference>